<sequence>MSNASFRPINDFWTSSYSTDNNLKHTSFRLNFIHGLGSHGYRPRQLCALWMVIPFLKIN</sequence>
<dbReference type="Proteomes" id="UP000643672">
    <property type="component" value="Unassembled WGS sequence"/>
</dbReference>
<name>A0A8H8XA71_9GAMM</name>
<evidence type="ECO:0000313" key="1">
    <source>
        <dbReference type="EMBL" id="CAB5495933.1"/>
    </source>
</evidence>
<comment type="caution">
    <text evidence="1">The sequence shown here is derived from an EMBL/GenBank/DDBJ whole genome shotgun (WGS) entry which is preliminary data.</text>
</comment>
<organism evidence="1 2">
    <name type="scientific">Bathymodiolus thermophilus thioautotrophic gill symbiont</name>
    <dbReference type="NCBI Taxonomy" id="2360"/>
    <lineage>
        <taxon>Bacteria</taxon>
        <taxon>Pseudomonadati</taxon>
        <taxon>Pseudomonadota</taxon>
        <taxon>Gammaproteobacteria</taxon>
        <taxon>sulfur-oxidizing symbionts</taxon>
    </lineage>
</organism>
<keyword evidence="2" id="KW-1185">Reference proteome</keyword>
<protein>
    <submittedName>
        <fullName evidence="1">Uncharacterized protein</fullName>
    </submittedName>
</protein>
<gene>
    <name evidence="1" type="ORF">THERMOS_409</name>
</gene>
<evidence type="ECO:0000313" key="2">
    <source>
        <dbReference type="Proteomes" id="UP000643672"/>
    </source>
</evidence>
<reference evidence="1 2" key="1">
    <citation type="submission" date="2020-05" db="EMBL/GenBank/DDBJ databases">
        <authorList>
            <person name="Petersen J."/>
            <person name="Sayavedra L."/>
        </authorList>
    </citation>
    <scope>NUCLEOTIDE SEQUENCE [LARGE SCALE GENOMIC DNA]</scope>
    <source>
        <strain evidence="1">B thermophilus SOXS</strain>
    </source>
</reference>
<dbReference type="AlphaFoldDB" id="A0A8H8XA71"/>
<dbReference type="EMBL" id="CAESAQ020000021">
    <property type="protein sequence ID" value="CAB5495933.1"/>
    <property type="molecule type" value="Genomic_DNA"/>
</dbReference>
<proteinExistence type="predicted"/>
<accession>A0A8H8XA71</accession>